<dbReference type="InterPro" id="IPR000551">
    <property type="entry name" value="MerR-type_HTH_dom"/>
</dbReference>
<dbReference type="CDD" id="cd00592">
    <property type="entry name" value="HTH_MerR-like"/>
    <property type="match status" value="1"/>
</dbReference>
<gene>
    <name evidence="6" type="ORF">EDD63_11623</name>
</gene>
<evidence type="ECO:0000313" key="6">
    <source>
        <dbReference type="EMBL" id="TDW19925.1"/>
    </source>
</evidence>
<dbReference type="SUPFAM" id="SSF46955">
    <property type="entry name" value="Putative DNA-binding domain"/>
    <property type="match status" value="1"/>
</dbReference>
<evidence type="ECO:0000259" key="5">
    <source>
        <dbReference type="PROSITE" id="PS50937"/>
    </source>
</evidence>
<dbReference type="PANTHER" id="PTHR30204">
    <property type="entry name" value="REDOX-CYCLING DRUG-SENSING TRANSCRIPTIONAL ACTIVATOR SOXR"/>
    <property type="match status" value="1"/>
</dbReference>
<evidence type="ECO:0000313" key="7">
    <source>
        <dbReference type="Proteomes" id="UP000294743"/>
    </source>
</evidence>
<dbReference type="AlphaFoldDB" id="A0A4R7ZQQ3"/>
<dbReference type="SMART" id="SM00422">
    <property type="entry name" value="HTH_MERR"/>
    <property type="match status" value="1"/>
</dbReference>
<organism evidence="6 7">
    <name type="scientific">Breznakia blatticola</name>
    <dbReference type="NCBI Taxonomy" id="1754012"/>
    <lineage>
        <taxon>Bacteria</taxon>
        <taxon>Bacillati</taxon>
        <taxon>Bacillota</taxon>
        <taxon>Erysipelotrichia</taxon>
        <taxon>Erysipelotrichales</taxon>
        <taxon>Erysipelotrichaceae</taxon>
        <taxon>Breznakia</taxon>
    </lineage>
</organism>
<evidence type="ECO:0000256" key="2">
    <source>
        <dbReference type="ARBA" id="ARBA00023125"/>
    </source>
</evidence>
<accession>A0A4R7ZQQ3</accession>
<dbReference type="EMBL" id="SODD01000016">
    <property type="protein sequence ID" value="TDW19925.1"/>
    <property type="molecule type" value="Genomic_DNA"/>
</dbReference>
<keyword evidence="4" id="KW-0812">Transmembrane</keyword>
<dbReference type="InterPro" id="IPR047057">
    <property type="entry name" value="MerR_fam"/>
</dbReference>
<dbReference type="InterPro" id="IPR009061">
    <property type="entry name" value="DNA-bd_dom_put_sf"/>
</dbReference>
<keyword evidence="4" id="KW-1133">Transmembrane helix</keyword>
<dbReference type="GO" id="GO:0003677">
    <property type="term" value="F:DNA binding"/>
    <property type="evidence" value="ECO:0007669"/>
    <property type="project" value="UniProtKB-KW"/>
</dbReference>
<name>A0A4R7ZQQ3_9FIRM</name>
<dbReference type="OrthoDB" id="9791488at2"/>
<dbReference type="GO" id="GO:0003700">
    <property type="term" value="F:DNA-binding transcription factor activity"/>
    <property type="evidence" value="ECO:0007669"/>
    <property type="project" value="InterPro"/>
</dbReference>
<feature type="transmembrane region" description="Helical" evidence="4">
    <location>
        <begin position="174"/>
        <end position="194"/>
    </location>
</feature>
<feature type="domain" description="HTH merR-type" evidence="5">
    <location>
        <begin position="1"/>
        <end position="68"/>
    </location>
</feature>
<sequence length="326" mass="38199">MKISDVEKKVKVSKQTIIYYEKEGLLQPKRDENDFRIFDDEDIRQLETIIQLRSFDISIDDIRLILQGKVSLQEILDITSIQLEEEMEIMKRRVDLIQVIKEKELPVLKNYKHLSKQTDGLKLGYFKTNKTPSLGRRMTRKLAWRRLLNVLLFYLLFGVFLSAIVSMIDVTLPPIVGMLIIGAQILCNMILIGYTRFSSDIYNRNNYIEFLEDGVRYYKSNSFFKDVRYWISALFKTNASLLTFCAYTDIQEVEIQMQRKILYFGFGPAGFPYEQYNFTFTLAGNKLQLRNPFTAADDRMLIANILKRYVSNVTDAGQFIEKYTTC</sequence>
<dbReference type="PANTHER" id="PTHR30204:SF94">
    <property type="entry name" value="HEAVY METAL-DEPENDENT TRANSCRIPTIONAL REGULATOR HI_0293-RELATED"/>
    <property type="match status" value="1"/>
</dbReference>
<reference evidence="6 7" key="1">
    <citation type="submission" date="2019-03" db="EMBL/GenBank/DDBJ databases">
        <title>Genomic Encyclopedia of Type Strains, Phase IV (KMG-IV): sequencing the most valuable type-strain genomes for metagenomic binning, comparative biology and taxonomic classification.</title>
        <authorList>
            <person name="Goeker M."/>
        </authorList>
    </citation>
    <scope>NUCLEOTIDE SEQUENCE [LARGE SCALE GENOMIC DNA]</scope>
    <source>
        <strain evidence="6 7">DSM 28867</strain>
    </source>
</reference>
<keyword evidence="3" id="KW-0804">Transcription</keyword>
<feature type="transmembrane region" description="Helical" evidence="4">
    <location>
        <begin position="147"/>
        <end position="168"/>
    </location>
</feature>
<keyword evidence="4" id="KW-0472">Membrane</keyword>
<dbReference type="RefSeq" id="WP_134169422.1">
    <property type="nucleotide sequence ID" value="NZ_SODD01000016.1"/>
</dbReference>
<evidence type="ECO:0000256" key="1">
    <source>
        <dbReference type="ARBA" id="ARBA00023015"/>
    </source>
</evidence>
<keyword evidence="1" id="KW-0805">Transcription regulation</keyword>
<keyword evidence="7" id="KW-1185">Reference proteome</keyword>
<comment type="caution">
    <text evidence="6">The sequence shown here is derived from an EMBL/GenBank/DDBJ whole genome shotgun (WGS) entry which is preliminary data.</text>
</comment>
<keyword evidence="2 6" id="KW-0238">DNA-binding</keyword>
<protein>
    <submittedName>
        <fullName evidence="6">DNA-binding transcriptional MerR regulator</fullName>
    </submittedName>
</protein>
<dbReference type="Gene3D" id="1.10.1660.10">
    <property type="match status" value="1"/>
</dbReference>
<dbReference type="PROSITE" id="PS50937">
    <property type="entry name" value="HTH_MERR_2"/>
    <property type="match status" value="1"/>
</dbReference>
<evidence type="ECO:0000256" key="3">
    <source>
        <dbReference type="ARBA" id="ARBA00023163"/>
    </source>
</evidence>
<proteinExistence type="predicted"/>
<evidence type="ECO:0000256" key="4">
    <source>
        <dbReference type="SAM" id="Phobius"/>
    </source>
</evidence>
<dbReference type="Pfam" id="PF13411">
    <property type="entry name" value="MerR_1"/>
    <property type="match status" value="1"/>
</dbReference>
<dbReference type="Proteomes" id="UP000294743">
    <property type="component" value="Unassembled WGS sequence"/>
</dbReference>